<dbReference type="InterPro" id="IPR006553">
    <property type="entry name" value="Leu-rich_rpt_Cys-con_subtyp"/>
</dbReference>
<keyword evidence="1" id="KW-0175">Coiled coil</keyword>
<dbReference type="SUPFAM" id="SSF52047">
    <property type="entry name" value="RNI-like"/>
    <property type="match status" value="2"/>
</dbReference>
<feature type="coiled-coil region" evidence="1">
    <location>
        <begin position="3106"/>
        <end position="3253"/>
    </location>
</feature>
<dbReference type="Gene3D" id="2.60.120.200">
    <property type="match status" value="1"/>
</dbReference>
<dbReference type="InterPro" id="IPR013320">
    <property type="entry name" value="ConA-like_dom_sf"/>
</dbReference>
<comment type="caution">
    <text evidence="4">The sequence shown here is derived from an EMBL/GenBank/DDBJ whole genome shotgun (WGS) entry which is preliminary data.</text>
</comment>
<dbReference type="Pfam" id="PF25372">
    <property type="entry name" value="DUF7885"/>
    <property type="match status" value="3"/>
</dbReference>
<feature type="region of interest" description="Disordered" evidence="2">
    <location>
        <begin position="1043"/>
        <end position="1075"/>
    </location>
</feature>
<dbReference type="SMART" id="SM00367">
    <property type="entry name" value="LRR_CC"/>
    <property type="match status" value="15"/>
</dbReference>
<dbReference type="GO" id="GO:0031146">
    <property type="term" value="P:SCF-dependent proteasomal ubiquitin-dependent protein catabolic process"/>
    <property type="evidence" value="ECO:0007669"/>
    <property type="project" value="TreeGrafter"/>
</dbReference>
<dbReference type="InterPro" id="IPR057207">
    <property type="entry name" value="FBXL15_LRR"/>
</dbReference>
<proteinExistence type="predicted"/>
<dbReference type="PROSITE" id="PS51823">
    <property type="entry name" value="CLU"/>
    <property type="match status" value="1"/>
</dbReference>
<evidence type="ECO:0000256" key="1">
    <source>
        <dbReference type="SAM" id="Coils"/>
    </source>
</evidence>
<feature type="domain" description="Clu" evidence="3">
    <location>
        <begin position="1322"/>
        <end position="1591"/>
    </location>
</feature>
<evidence type="ECO:0000259" key="3">
    <source>
        <dbReference type="PROSITE" id="PS51823"/>
    </source>
</evidence>
<reference evidence="4" key="1">
    <citation type="submission" date="2020-03" db="EMBL/GenBank/DDBJ databases">
        <title>Hybrid Assembly of Korean Phytophthora infestans isolates.</title>
        <authorList>
            <person name="Prokchorchik M."/>
            <person name="Lee Y."/>
            <person name="Seo J."/>
            <person name="Cho J.-H."/>
            <person name="Park Y.-E."/>
            <person name="Jang D.-C."/>
            <person name="Im J.-S."/>
            <person name="Choi J.-G."/>
            <person name="Park H.-J."/>
            <person name="Lee G.-B."/>
            <person name="Lee Y.-G."/>
            <person name="Hong S.-Y."/>
            <person name="Cho K."/>
            <person name="Sohn K.H."/>
        </authorList>
    </citation>
    <scope>NUCLEOTIDE SEQUENCE</scope>
    <source>
        <strain evidence="4">KR_2_A2</strain>
    </source>
</reference>
<organism evidence="4 5">
    <name type="scientific">Phytophthora infestans</name>
    <name type="common">Potato late blight agent</name>
    <name type="synonym">Botrytis infestans</name>
    <dbReference type="NCBI Taxonomy" id="4787"/>
    <lineage>
        <taxon>Eukaryota</taxon>
        <taxon>Sar</taxon>
        <taxon>Stramenopiles</taxon>
        <taxon>Oomycota</taxon>
        <taxon>Peronosporomycetes</taxon>
        <taxon>Peronosporales</taxon>
        <taxon>Peronosporaceae</taxon>
        <taxon>Phytophthora</taxon>
    </lineage>
</organism>
<dbReference type="PANTHER" id="PTHR13318">
    <property type="entry name" value="PARTNER OF PAIRED, ISOFORM B-RELATED"/>
    <property type="match status" value="1"/>
</dbReference>
<feature type="compositionally biased region" description="Basic and acidic residues" evidence="2">
    <location>
        <begin position="301"/>
        <end position="314"/>
    </location>
</feature>
<dbReference type="InterPro" id="IPR033646">
    <property type="entry name" value="CLU-central"/>
</dbReference>
<feature type="non-terminal residue" evidence="4">
    <location>
        <position position="1"/>
    </location>
</feature>
<feature type="compositionally biased region" description="Basic and acidic residues" evidence="2">
    <location>
        <begin position="285"/>
        <end position="294"/>
    </location>
</feature>
<dbReference type="Gene3D" id="3.80.10.10">
    <property type="entry name" value="Ribonuclease Inhibitor"/>
    <property type="match status" value="3"/>
</dbReference>
<evidence type="ECO:0000313" key="4">
    <source>
        <dbReference type="EMBL" id="KAF4145304.1"/>
    </source>
</evidence>
<dbReference type="Pfam" id="PF13385">
    <property type="entry name" value="Laminin_G_3"/>
    <property type="match status" value="1"/>
</dbReference>
<accession>A0A8S9V1H1</accession>
<protein>
    <submittedName>
        <fullName evidence="4">Leucine Rich repeat</fullName>
    </submittedName>
</protein>
<feature type="compositionally biased region" description="Acidic residues" evidence="2">
    <location>
        <begin position="270"/>
        <end position="284"/>
    </location>
</feature>
<sequence length="3314" mass="377896">SKYLEQDAPLSDNGVLLENHLIPNDSSVASVRRTSADVANRSQMFAFCQHWDLVRVTEFLRWYTDLVRVKKKQTEDRDTILSDTSDMHHKVDQLSKEIAVLESLLTQLEVEIESVTVVKNDAEIPSGEGFDGDLDLAATIEDDSPAPEEEFLSRQHKAQCELRRKATALRDLKLHLLGSLEGVELRENVQWPLFIKAVTHVHFLETVRSSIQSSVEWHPACSGFAMQRETTANSALDEYNKGEILLPPPSKYEIDGHTDDSASSSAASGDDSEVEDEDDDEEDDQKIVEEKVSENEDEDADVSKEDSKSEEKEPVYPIVSTSDDEDEKRPLSESNLVEHTSEEANQKPLDGRAKVEAMLQKPRALKRSLPDLFDASTRSPIFFGYSYDKQKSRVDEAMESENISTTKENFIFEMKIQYQKDQLESILTSEKGKLQVLSQKESDIRVKREKHWAKRQAELERAKKELDPYDVFFRTQEAQDDKTKGQEAFEDAEFTRQRQNIDTRMKTAEQECTKFMEHVAAVRCIDRPLGDVRLNFHGQELERYEREVNTAKSALATAQEEYAALTTSKLRAPGQEAKLRSQVLFAEDQIKNREKELERVCRLLESEQFLFGRAQEEQDKEQLFVPLFKALDSGNPADKPEDFKFQLVDLAIAMLLGARKCSISDKITFLFDLFARNSLKSIRFLSSESLVEIIHLVLSVLSRIGDLHLPRILTREYIQQFVEREFLKLHSSNSSEEKIIPGMTLYEFNKYCLETIEGSKYLCELLGAPWKYLDLSRYVIQHMNAIQQYRLGLINVNDLKYALARQMTQPREQLSRWKKAIIHDRALAMGENDPLKTDYSKYLPKRRSKLLSNVVPLDHGGYRNLLHHRMEVISRSAVKLQAAWRARKGRQVARLAAEKQAFYHARGLALEESRGQIEQEWRDRDVKPAHSVDKMKLEAKIRMKQVKLRTKGNNFSREQVLALMTEEAVQLAHKEVENRFREMEEELGYLKHTESLQLPHAAMEYLKPDVAKDLVSHLEYAKQESPSVNNMLETIAGNEELARQKATAKKRKHDASSDLTSAVPETETSEENEKHFVDKEASAARIYRAKARKDNMLHGRFPPELYRTGCTTDEVVWQMALAFPDPPLRKLRDRLKQICDGMTNFKLAEFLQELPSKRHICDYATAFRRRDGSYDVDAMETDLYNHFRIIRGSTQLAAALVNIAETDLEFGLTQQLLNTIQQENEQILTKLVADESHKIASENLLSMAKKLLRMGYKSDLESKRNEELAADREDQQRVDFSGLFLQKETYALNQRRKKALEAHNRLVEAMRAWKEAELSLLETENNQLQISHAYPVLPAHRTKWSERFQNAIGLGEADADQIQAKYTEILNICQDFMETASAIALVLVREFYLPLRNKSILPTRESAIDGRKDEIRSNCRRKYEAHDILFKICTDDHGRCENSHEYAAKCGGHEVRNSAIYLRELSSYEKIHVPLQCTVDFQGFRVVCSSKIPIDIITWNESGDVQRISKQLVHGSDNRGKFVTFQNRELDEALSSVACRLNLSRHSARGFEDVTSKSINAAADMLGYLNAKKHLVVVNFARAMPPEDPDATPHLLQSTRGMSILWRQLRPELVKTYKIPLSPDALSANIPHSRLASPSAGPTTYLIKEVIPLFAVKLSQKSDYFESPEFELVKEMHRHGINMRHLGLLRSQFLFQLEGTAMLQYSNPEIQTSLDFTRELERGSRVYINGKICTVSRDRSHRFDATCITLTSPHMGDSIQNVAVYSGRLECKEKSVTIRRFLLAEMVARTFKNIVRHFMRQAAKANSTGLTPMLHKQILIQSLNLLSGSRRGSENLWKIHLFEGIRARFGLRAVSEVDKQNLRRTLLPVLEYIVRRVAEMMAIPITALCLTRVAENPDCYTFVLDDLSSFGDFYRVKHNVSMLYFSMASLLLLQATVKQATSYKQLVVSDDPSGYWSLCDRRGTLEPANLGSYCEFRGKFRPGCTLEGAGPILNADLNRSLVLRKTSRSCVEFPYDKRFYPDNVDCYVSLETWCRCDGHESTRRVVLTLGRFCLSALKANVWAFSINVKSIDISVFGSQVIIGKWTHLVGTYDGTILRFYVDGLLQNEVEVASVVDLEIQKREAMMAKTREDIADLEDDAKGACFREIDQETKLLFATKEGRKQVKMISTKLFEEHEFRGRLSRNAATGDDGNSSKKAETIVKKDVSKVSRADFEPVAKKQIIREKFDAKWLVLAADFKEMRERVNVKIQRELDEQSNQEARQLRIGCLSSMRRKDGKYFFHGNIAHVAYYNGKILTRDQINAHYVIGTRDRAHESDHLFALASSRFSRALEYAPDDKRMLEKFAENICASLKYDLDHQHAREIYKKKVRCGLKPLLATENAHGIAEVMKNLPREPIFSDLFLLCYHNILKIQPDYFQAVKSQQCRLPLRELARMPFAFFLGSRSANSLVNIMSWYDHSDDEDAIISTFAGIICNVLVDFPTFFGDQLTNMMWLRNLRNPKAVVYFVLSMESGEDARCIDLKDVLDISEEDMDIITKNNRFCTSLHLARCSQLSDATMRRIALCCSQLEELDISYCTLITDLGLAAVGRYCNRLVRLKIIHCSQIRDVGVEAIVRTNPRIEELYLSFCERITDRCFLTISKSCPGLSVLDVELCVQLGNSALKYLATMLVNPSKLRILNLAGCRRIGDEGLLEILNVCTGLQKVNLRLCDRMTDVSIRRLTHNCLELNTLNVEELTALSYKIFVFDQEGDGRGVVDKNLLQKMKVLDLTGCAGLNDLSLGHLGHRAKTLEYLNISACTELTDQGLSWLLDDMLNHSLGGTHLRHLDVSYCPNLRASGIHNVVLRCPSLVSLSLSGCTHLSDDNIIDIVNSCSKIVKLELAFCRELTDSVLHAIAKHLSLEKLNLSRCVRITDDGMLEIAAQSSVLRRLNVSACKKLSERTLIALLEGCRLLEELDVTHCPLFSPETLARFVKRKVNVTCRKLEQVLVTTALEAIESKEQHERQEAEKQQQNEISVDALNYMTPERRAKYVKTLLAAKPGVKAVVSEGQKSSNNLPPITLFEAQGTTDSMEDTGVDEEVQRNDTDATGPMSSQIAHSMQNIGDEDELVLLRAENALLKKKIKALEKKGRGEKPGLILVVDEKEIQQIDNLLKKAEDAKMEAMNYVANTSREKLGQDVRALQAILEKAKAERHAFKKKVKTSEEKLRVERAKMAQEEIRFQVDREIFAKIIKDDRDAYNKEVDFLVEKVTAVQKEKHELFVWANEQQERHLQEIRKLTRALGRAKRVVDEQATKSSAVLNGVRQVQSTVFRTTPAK</sequence>
<name>A0A8S9V1H1_PHYIN</name>
<dbReference type="InterPro" id="IPR025697">
    <property type="entry name" value="CLU_dom"/>
</dbReference>
<feature type="region of interest" description="Disordered" evidence="2">
    <location>
        <begin position="242"/>
        <end position="350"/>
    </location>
</feature>
<evidence type="ECO:0000313" key="5">
    <source>
        <dbReference type="Proteomes" id="UP000704712"/>
    </source>
</evidence>
<dbReference type="Pfam" id="PF12807">
    <property type="entry name" value="eIF3_p135"/>
    <property type="match status" value="1"/>
</dbReference>
<dbReference type="InterPro" id="IPR032675">
    <property type="entry name" value="LRR_dom_sf"/>
</dbReference>
<dbReference type="Proteomes" id="UP000704712">
    <property type="component" value="Unassembled WGS sequence"/>
</dbReference>
<gene>
    <name evidence="4" type="ORF">GN958_ATG05493</name>
</gene>
<feature type="compositionally biased region" description="Basic and acidic residues" evidence="2">
    <location>
        <begin position="339"/>
        <end position="350"/>
    </location>
</feature>
<dbReference type="Pfam" id="PF13236">
    <property type="entry name" value="CLU"/>
    <property type="match status" value="1"/>
</dbReference>
<evidence type="ECO:0000256" key="2">
    <source>
        <dbReference type="SAM" id="MobiDB-lite"/>
    </source>
</evidence>
<dbReference type="GO" id="GO:0019005">
    <property type="term" value="C:SCF ubiquitin ligase complex"/>
    <property type="evidence" value="ECO:0007669"/>
    <property type="project" value="TreeGrafter"/>
</dbReference>
<feature type="coiled-coil region" evidence="1">
    <location>
        <begin position="534"/>
        <end position="561"/>
    </location>
</feature>
<dbReference type="EMBL" id="JAACNO010000747">
    <property type="protein sequence ID" value="KAF4145304.1"/>
    <property type="molecule type" value="Genomic_DNA"/>
</dbReference>
<dbReference type="SUPFAM" id="SSF49899">
    <property type="entry name" value="Concanavalin A-like lectins/glucanases"/>
    <property type="match status" value="1"/>
</dbReference>